<dbReference type="EMBL" id="ACYH01000013">
    <property type="protein sequence ID" value="EEV21088.1"/>
    <property type="molecule type" value="Genomic_DNA"/>
</dbReference>
<comment type="caution">
    <text evidence="1">The sequence shown here is derived from an EMBL/GenBank/DDBJ whole genome shotgun (WGS) entry which is preliminary data.</text>
</comment>
<dbReference type="SUPFAM" id="SSF53756">
    <property type="entry name" value="UDP-Glycosyltransferase/glycogen phosphorylase"/>
    <property type="match status" value="1"/>
</dbReference>
<dbReference type="Gene3D" id="3.40.50.12580">
    <property type="match status" value="1"/>
</dbReference>
<dbReference type="eggNOG" id="COG1887">
    <property type="taxonomic scope" value="Bacteria"/>
</dbReference>
<dbReference type="STRING" id="596324.TREVI0001_2613"/>
<gene>
    <name evidence="1" type="ORF">TREVI0001_2613</name>
</gene>
<keyword evidence="1" id="KW-0808">Transferase</keyword>
<dbReference type="Proteomes" id="UP000004509">
    <property type="component" value="Unassembled WGS sequence"/>
</dbReference>
<dbReference type="RefSeq" id="WP_006188097.1">
    <property type="nucleotide sequence ID" value="NZ_ACYH01000013.1"/>
</dbReference>
<protein>
    <submittedName>
        <fullName evidence="1">CDP-glycerol:poly(Glycerophosphate) glycerophosphotransferase</fullName>
    </submittedName>
</protein>
<dbReference type="InterPro" id="IPR007554">
    <property type="entry name" value="Glycerophosphate_synth"/>
</dbReference>
<dbReference type="Pfam" id="PF04464">
    <property type="entry name" value="Glyphos_transf"/>
    <property type="match status" value="1"/>
</dbReference>
<proteinExistence type="predicted"/>
<evidence type="ECO:0000313" key="1">
    <source>
        <dbReference type="EMBL" id="EEV21088.1"/>
    </source>
</evidence>
<dbReference type="OrthoDB" id="9813255at2"/>
<name>C8PNI3_9SPIR</name>
<dbReference type="InterPro" id="IPR043148">
    <property type="entry name" value="TagF_C"/>
</dbReference>
<evidence type="ECO:0000313" key="2">
    <source>
        <dbReference type="Proteomes" id="UP000004509"/>
    </source>
</evidence>
<organism evidence="1 2">
    <name type="scientific">Treponema vincentii ATCC 35580</name>
    <dbReference type="NCBI Taxonomy" id="596324"/>
    <lineage>
        <taxon>Bacteria</taxon>
        <taxon>Pseudomonadati</taxon>
        <taxon>Spirochaetota</taxon>
        <taxon>Spirochaetia</taxon>
        <taxon>Spirochaetales</taxon>
        <taxon>Treponemataceae</taxon>
        <taxon>Treponema</taxon>
    </lineage>
</organism>
<sequence>MHGDLWPNPWIKENWNKFDIGFLPDKNWEKMWLHSSSCYLACPKIGCYYGGWPKADILNDQDFLKKAKQTALDLGLDPLKRTVLYAPSWENDNKQLEFVHAMQQLNVNMLVKQYPWHETPYQHIARNIEKANEDCSGINNLYIMDSKANIFEAIAMSDVLISEESSTLVEAMLMGKPSVAVMDWVVPDVNPPRLPEAPFDFVLKTTKKDLSSFVQNVLANYDNFTAEIEEYKNKNFTNVGHAAKDIMDIIDSYIDGADKYITERLPVSSTKIHWSLKERLGWSIVSKKAYLAAKYSKPDSNKFMNMLYRIYKKCQHR</sequence>
<reference evidence="1 2" key="1">
    <citation type="submission" date="2009-07" db="EMBL/GenBank/DDBJ databases">
        <authorList>
            <person name="Madupu R."/>
            <person name="Sebastian Y."/>
            <person name="Durkin A.S."/>
            <person name="Torralba M."/>
            <person name="Methe B."/>
            <person name="Sutton G.G."/>
            <person name="Strausberg R.L."/>
            <person name="Nelson K.E."/>
        </authorList>
    </citation>
    <scope>NUCLEOTIDE SEQUENCE [LARGE SCALE GENOMIC DNA]</scope>
    <source>
        <strain evidence="1 2">ATCC 35580</strain>
    </source>
</reference>
<dbReference type="GO" id="GO:0016020">
    <property type="term" value="C:membrane"/>
    <property type="evidence" value="ECO:0007669"/>
    <property type="project" value="InterPro"/>
</dbReference>
<dbReference type="AlphaFoldDB" id="C8PNI3"/>
<accession>C8PNI3</accession>
<dbReference type="GO" id="GO:0047355">
    <property type="term" value="F:CDP-glycerol glycerophosphotransferase activity"/>
    <property type="evidence" value="ECO:0007669"/>
    <property type="project" value="InterPro"/>
</dbReference>